<evidence type="ECO:0000313" key="1">
    <source>
        <dbReference type="EMBL" id="GME85873.1"/>
    </source>
</evidence>
<organism evidence="1 2">
    <name type="scientific">Ambrosiozyma monospora</name>
    <name type="common">Yeast</name>
    <name type="synonym">Endomycopsis monosporus</name>
    <dbReference type="NCBI Taxonomy" id="43982"/>
    <lineage>
        <taxon>Eukaryota</taxon>
        <taxon>Fungi</taxon>
        <taxon>Dikarya</taxon>
        <taxon>Ascomycota</taxon>
        <taxon>Saccharomycotina</taxon>
        <taxon>Pichiomycetes</taxon>
        <taxon>Pichiales</taxon>
        <taxon>Pichiaceae</taxon>
        <taxon>Ambrosiozyma</taxon>
    </lineage>
</organism>
<comment type="caution">
    <text evidence="1">The sequence shown here is derived from an EMBL/GenBank/DDBJ whole genome shotgun (WGS) entry which is preliminary data.</text>
</comment>
<reference evidence="1" key="1">
    <citation type="submission" date="2023-04" db="EMBL/GenBank/DDBJ databases">
        <title>Ambrosiozyma monospora NBRC 10751.</title>
        <authorList>
            <person name="Ichikawa N."/>
            <person name="Sato H."/>
            <person name="Tonouchi N."/>
        </authorList>
    </citation>
    <scope>NUCLEOTIDE SEQUENCE</scope>
    <source>
        <strain evidence="1">NBRC 10751</strain>
    </source>
</reference>
<protein>
    <submittedName>
        <fullName evidence="1">Unnamed protein product</fullName>
    </submittedName>
</protein>
<dbReference type="Proteomes" id="UP001165064">
    <property type="component" value="Unassembled WGS sequence"/>
</dbReference>
<sequence>MVRTTRHSSPIYVFHDAQDPDIDSLLSKVLENSSVDSRFFLYPQAYPFTEFIISRFIKVGTFEISDVCGREKHSPEKFAIILKLLQLSEKVMLYWKTEFTNMDPEYLQFVSNLGVMSNELQIFFDLGYFFQMKRLELFICHIPDDYQINTLYQHLSDDSGDWFHSPKNAKKHRIRLVIASNNQCHYLLDLLDPVFHNDPTFTIEYGFFGSTESVLDLMNKTSLFRSRNSVHFTGRPILLCSEIDQLKCNPDLNSFETLLILPSGPVPWCPPITYVASVKLSDLE</sequence>
<dbReference type="EMBL" id="BSXS01006674">
    <property type="protein sequence ID" value="GME85873.1"/>
    <property type="molecule type" value="Genomic_DNA"/>
</dbReference>
<accession>A0ACB5TDA8</accession>
<evidence type="ECO:0000313" key="2">
    <source>
        <dbReference type="Proteomes" id="UP001165064"/>
    </source>
</evidence>
<keyword evidence="2" id="KW-1185">Reference proteome</keyword>
<proteinExistence type="predicted"/>
<name>A0ACB5TDA8_AMBMO</name>
<gene>
    <name evidence="1" type="ORF">Amon02_000779600</name>
</gene>